<feature type="transmembrane region" description="Helical" evidence="5">
    <location>
        <begin position="342"/>
        <end position="362"/>
    </location>
</feature>
<dbReference type="AlphaFoldDB" id="A0AAV4SH46"/>
<evidence type="ECO:0000256" key="1">
    <source>
        <dbReference type="ARBA" id="ARBA00004141"/>
    </source>
</evidence>
<dbReference type="GO" id="GO:0006820">
    <property type="term" value="P:monoatomic anion transport"/>
    <property type="evidence" value="ECO:0007669"/>
    <property type="project" value="TreeGrafter"/>
</dbReference>
<feature type="transmembrane region" description="Helical" evidence="5">
    <location>
        <begin position="142"/>
        <end position="166"/>
    </location>
</feature>
<keyword evidence="8" id="KW-1185">Reference proteome</keyword>
<dbReference type="PANTHER" id="PTHR11662:SF399">
    <property type="entry name" value="FI19708P1-RELATED"/>
    <property type="match status" value="1"/>
</dbReference>
<feature type="transmembrane region" description="Helical" evidence="5">
    <location>
        <begin position="83"/>
        <end position="103"/>
    </location>
</feature>
<feature type="transmembrane region" description="Helical" evidence="5">
    <location>
        <begin position="277"/>
        <end position="298"/>
    </location>
</feature>
<dbReference type="InterPro" id="IPR020846">
    <property type="entry name" value="MFS_dom"/>
</dbReference>
<protein>
    <submittedName>
        <fullName evidence="7">Probable vesicular glutamate transporter eat-4</fullName>
    </submittedName>
</protein>
<dbReference type="GO" id="GO:0016020">
    <property type="term" value="C:membrane"/>
    <property type="evidence" value="ECO:0007669"/>
    <property type="project" value="UniProtKB-SubCell"/>
</dbReference>
<evidence type="ECO:0000256" key="2">
    <source>
        <dbReference type="ARBA" id="ARBA00022692"/>
    </source>
</evidence>
<feature type="transmembrane region" description="Helical" evidence="5">
    <location>
        <begin position="240"/>
        <end position="265"/>
    </location>
</feature>
<comment type="subcellular location">
    <subcellularLocation>
        <location evidence="1">Membrane</location>
        <topology evidence="1">Multi-pass membrane protein</topology>
    </subcellularLocation>
</comment>
<feature type="transmembrane region" description="Helical" evidence="5">
    <location>
        <begin position="178"/>
        <end position="197"/>
    </location>
</feature>
<dbReference type="FunFam" id="1.20.1250.20:FF:000532">
    <property type="entry name" value="SLC (SoLute Carrier) homolog"/>
    <property type="match status" value="1"/>
</dbReference>
<comment type="caution">
    <text evidence="7">The sequence shown here is derived from an EMBL/GenBank/DDBJ whole genome shotgun (WGS) entry which is preliminary data.</text>
</comment>
<dbReference type="InterPro" id="IPR036259">
    <property type="entry name" value="MFS_trans_sf"/>
</dbReference>
<feature type="domain" description="Major facilitator superfamily (MFS) profile" evidence="6">
    <location>
        <begin position="1"/>
        <end position="433"/>
    </location>
</feature>
<dbReference type="SUPFAM" id="SSF103473">
    <property type="entry name" value="MFS general substrate transporter"/>
    <property type="match status" value="1"/>
</dbReference>
<feature type="transmembrane region" description="Helical" evidence="5">
    <location>
        <begin position="408"/>
        <end position="427"/>
    </location>
</feature>
<accession>A0AAV4SH46</accession>
<evidence type="ECO:0000259" key="6">
    <source>
        <dbReference type="PROSITE" id="PS50850"/>
    </source>
</evidence>
<evidence type="ECO:0000313" key="8">
    <source>
        <dbReference type="Proteomes" id="UP001054945"/>
    </source>
</evidence>
<keyword evidence="4 5" id="KW-0472">Membrane</keyword>
<proteinExistence type="predicted"/>
<evidence type="ECO:0000256" key="4">
    <source>
        <dbReference type="ARBA" id="ARBA00023136"/>
    </source>
</evidence>
<feature type="transmembrane region" description="Helical" evidence="5">
    <location>
        <begin position="318"/>
        <end position="336"/>
    </location>
</feature>
<dbReference type="Pfam" id="PF07690">
    <property type="entry name" value="MFS_1"/>
    <property type="match status" value="1"/>
</dbReference>
<name>A0AAV4SH46_CAEEX</name>
<dbReference type="Gene3D" id="1.20.1250.20">
    <property type="entry name" value="MFS general substrate transporter like domains"/>
    <property type="match status" value="2"/>
</dbReference>
<feature type="transmembrane region" description="Helical" evidence="5">
    <location>
        <begin position="369"/>
        <end position="388"/>
    </location>
</feature>
<dbReference type="Proteomes" id="UP001054945">
    <property type="component" value="Unassembled WGS sequence"/>
</dbReference>
<keyword evidence="2 5" id="KW-0812">Transmembrane</keyword>
<dbReference type="PANTHER" id="PTHR11662">
    <property type="entry name" value="SOLUTE CARRIER FAMILY 17"/>
    <property type="match status" value="1"/>
</dbReference>
<evidence type="ECO:0000313" key="7">
    <source>
        <dbReference type="EMBL" id="GIY33115.1"/>
    </source>
</evidence>
<evidence type="ECO:0000256" key="3">
    <source>
        <dbReference type="ARBA" id="ARBA00022989"/>
    </source>
</evidence>
<organism evidence="7 8">
    <name type="scientific">Caerostris extrusa</name>
    <name type="common">Bark spider</name>
    <name type="synonym">Caerostris bankana</name>
    <dbReference type="NCBI Taxonomy" id="172846"/>
    <lineage>
        <taxon>Eukaryota</taxon>
        <taxon>Metazoa</taxon>
        <taxon>Ecdysozoa</taxon>
        <taxon>Arthropoda</taxon>
        <taxon>Chelicerata</taxon>
        <taxon>Arachnida</taxon>
        <taxon>Araneae</taxon>
        <taxon>Araneomorphae</taxon>
        <taxon>Entelegynae</taxon>
        <taxon>Araneoidea</taxon>
        <taxon>Araneidae</taxon>
        <taxon>Caerostris</taxon>
    </lineage>
</organism>
<reference evidence="7 8" key="1">
    <citation type="submission" date="2021-06" db="EMBL/GenBank/DDBJ databases">
        <title>Caerostris extrusa draft genome.</title>
        <authorList>
            <person name="Kono N."/>
            <person name="Arakawa K."/>
        </authorList>
    </citation>
    <scope>NUCLEOTIDE SEQUENCE [LARGE SCALE GENOMIC DNA]</scope>
</reference>
<gene>
    <name evidence="7" type="primary">eat-4</name>
    <name evidence="7" type="ORF">CEXT_520041</name>
</gene>
<dbReference type="InterPro" id="IPR011701">
    <property type="entry name" value="MFS"/>
</dbReference>
<evidence type="ECO:0000256" key="5">
    <source>
        <dbReference type="SAM" id="Phobius"/>
    </source>
</evidence>
<feature type="transmembrane region" description="Helical" evidence="5">
    <location>
        <begin position="109"/>
        <end position="130"/>
    </location>
</feature>
<sequence>MLGFIPKRYVFSLVGLAATTLSVALQTNLSIAIVYMVRGSRTEKGELDWTPDTQGIALGAQYVGLAVGYIPGGRFTEVYGGKITMISTLLLASIFTAILPLIVHLSIHFVIICRFLIGVGSSPVFPALVFMISRWIPESEQIFISSFVLAGYGTGTFVSYITAGALCASDFLGGWPSVFYMGALSGLAWCALCYLVVYDTPDKHPSISLKELDFITKNTSQQTKQIKSIPWRAIATSIPFWALAVGTFGQCWILSFFVTSIALYMGTILNLTSVQNGLLSCLPNLLRALFACIVGIAIDFVRRRRKIPIVYIRKGTTLANSIAACIGFGGILFAGCDITMNVIFFIIAGVLSDFYIFGVSLVPIDMAPNLAGTLSGILCFLSSVPYFLLPAMIGEFTKHERTIAQWSYIYYITIGVTVLTTVIYLLFGTSELQPWGIDSDNSTHIITKETEEKIDVDDQKGTHNYNRTNFVGIDNLFRPPTLKQIVQKSSILKIQWKFITPTARAYNSDGENPLRRILGRVCLKYIEAVRILCDTEAVINAPDLSDSKGENRHRRIKLSLQQSHQLEVMEHDNLFRSEQRQSNLLGDDIY</sequence>
<dbReference type="PROSITE" id="PS50850">
    <property type="entry name" value="MFS"/>
    <property type="match status" value="1"/>
</dbReference>
<dbReference type="InterPro" id="IPR050382">
    <property type="entry name" value="MFS_Na/Anion_cotransporter"/>
</dbReference>
<dbReference type="EMBL" id="BPLR01009592">
    <property type="protein sequence ID" value="GIY33115.1"/>
    <property type="molecule type" value="Genomic_DNA"/>
</dbReference>
<keyword evidence="3 5" id="KW-1133">Transmembrane helix</keyword>
<dbReference type="GO" id="GO:0022857">
    <property type="term" value="F:transmembrane transporter activity"/>
    <property type="evidence" value="ECO:0007669"/>
    <property type="project" value="InterPro"/>
</dbReference>